<organism evidence="1 2">
    <name type="scientific">Vaccinium darrowii</name>
    <dbReference type="NCBI Taxonomy" id="229202"/>
    <lineage>
        <taxon>Eukaryota</taxon>
        <taxon>Viridiplantae</taxon>
        <taxon>Streptophyta</taxon>
        <taxon>Embryophyta</taxon>
        <taxon>Tracheophyta</taxon>
        <taxon>Spermatophyta</taxon>
        <taxon>Magnoliopsida</taxon>
        <taxon>eudicotyledons</taxon>
        <taxon>Gunneridae</taxon>
        <taxon>Pentapetalae</taxon>
        <taxon>asterids</taxon>
        <taxon>Ericales</taxon>
        <taxon>Ericaceae</taxon>
        <taxon>Vaccinioideae</taxon>
        <taxon>Vaccinieae</taxon>
        <taxon>Vaccinium</taxon>
    </lineage>
</organism>
<accession>A0ACB7XD14</accession>
<name>A0ACB7XD14_9ERIC</name>
<dbReference type="Proteomes" id="UP000828048">
    <property type="component" value="Chromosome 6"/>
</dbReference>
<proteinExistence type="predicted"/>
<reference evidence="1 2" key="1">
    <citation type="journal article" date="2021" name="Hortic Res">
        <title>High-quality reference genome and annotation aids understanding of berry development for evergreen blueberry (Vaccinium darrowii).</title>
        <authorList>
            <person name="Yu J."/>
            <person name="Hulse-Kemp A.M."/>
            <person name="Babiker E."/>
            <person name="Staton M."/>
        </authorList>
    </citation>
    <scope>NUCLEOTIDE SEQUENCE [LARGE SCALE GENOMIC DNA]</scope>
    <source>
        <strain evidence="2">cv. NJ 8807/NJ 8810</strain>
        <tissue evidence="1">Young leaf</tissue>
    </source>
</reference>
<sequence>MFQTYVISNAMVDKLDLQHRFVDHCFQLKISARTPIQARLIDGLTIRTLKFRFTPIADVAAIEDVEAKIDMIFAILEVGPKKPAGKTMVTDLRIIDQGLVPTTVTLWDQFSDTEAAAMSTLPGPFPIAIAYRLKLASKYGTNLGTRNSSTFIFNPPIPEAAALQTWCKANAAAIKELPTGCASRYQTTKQIAPPDNKLVKIANIPASVAKPMYIGVRGTVQLVDFNQKFVYVACSVCNRGTNATGDGEFSCNHCDQTVQPITRVKFEVEIKDPTGQISAAIFAEQIEEFYKITSAEIIDNIVDVSTKSLCPNVVDCKYPNKLCLSQDFLQLPMMEKLNEMRHCRANLKVYNYSYGAINQCKFNIVSIFHDTAESITDAPRNPQLLPPTTPMKKAKISNYAESSSPTNNQKQDSNESEAMEETSDYEDTDVASKKND</sequence>
<evidence type="ECO:0000313" key="2">
    <source>
        <dbReference type="Proteomes" id="UP000828048"/>
    </source>
</evidence>
<keyword evidence="2" id="KW-1185">Reference proteome</keyword>
<comment type="caution">
    <text evidence="1">The sequence shown here is derived from an EMBL/GenBank/DDBJ whole genome shotgun (WGS) entry which is preliminary data.</text>
</comment>
<dbReference type="EMBL" id="CM037156">
    <property type="protein sequence ID" value="KAH7838677.1"/>
    <property type="molecule type" value="Genomic_DNA"/>
</dbReference>
<evidence type="ECO:0000313" key="1">
    <source>
        <dbReference type="EMBL" id="KAH7838677.1"/>
    </source>
</evidence>
<gene>
    <name evidence="1" type="ORF">Vadar_029770</name>
</gene>
<protein>
    <submittedName>
        <fullName evidence="1">Uncharacterized protein</fullName>
    </submittedName>
</protein>